<keyword evidence="3" id="KW-1185">Reference proteome</keyword>
<protein>
    <submittedName>
        <fullName evidence="2">Phage late control gene D protein (GPD)</fullName>
    </submittedName>
</protein>
<dbReference type="OrthoDB" id="7833734at2"/>
<reference evidence="2 3" key="1">
    <citation type="journal article" date="2016" name="Front. Microbiol.">
        <title>Comparative Genomic Analysis Reveals a Diverse Repertoire of Genes Involved in Prokaryote-Eukaryote Interactions within the Pseudovibrio Genus.</title>
        <authorList>
            <person name="Romano S."/>
            <person name="Fernandez-Guerra A."/>
            <person name="Reen F.J."/>
            <person name="Glockner F.O."/>
            <person name="Crowley S.P."/>
            <person name="O'Sullivan O."/>
            <person name="Cotter P.D."/>
            <person name="Adams C."/>
            <person name="Dobson A.D."/>
            <person name="O'Gara F."/>
        </authorList>
    </citation>
    <scope>NUCLEOTIDE SEQUENCE [LARGE SCALE GENOMIC DNA]</scope>
    <source>
        <strain evidence="2 3">Ad2</strain>
    </source>
</reference>
<evidence type="ECO:0000313" key="3">
    <source>
        <dbReference type="Proteomes" id="UP000076577"/>
    </source>
</evidence>
<dbReference type="EMBL" id="LMCB01000030">
    <property type="protein sequence ID" value="KZL17703.1"/>
    <property type="molecule type" value="Genomic_DNA"/>
</dbReference>
<evidence type="ECO:0000313" key="2">
    <source>
        <dbReference type="EMBL" id="KZL17703.1"/>
    </source>
</evidence>
<proteinExistence type="predicted"/>
<dbReference type="Proteomes" id="UP000076577">
    <property type="component" value="Unassembled WGS sequence"/>
</dbReference>
<dbReference type="RefSeq" id="WP_068007543.1">
    <property type="nucleotide sequence ID" value="NZ_FOFM01000010.1"/>
</dbReference>
<dbReference type="STRING" id="989403.SAMN05421798_11041"/>
<accession>A0A165XHG8</accession>
<sequence>MTPFFEVWSEGEDISGRMRAYGIECSITENAGGNSDTVTFTITDPNAEIEPPEKGTEFNLVAGFKDSASGERFGRDFGKFKVDQIRPTGYPHAIFISAQSLDAGSSVKEKQTRAYKSKDYPTFRDIFDEIARRNDWTLKISDDVGNEKNRYQAQSEEDDTEFASRLGAKFDASVSIKDRNLVVMKKGTGKTISGREIEPYLIEPGFNLLADNGYSVEDLQRPKYGTVKAKWYDRAKAEQEIEEEEVVEDGPTFEIPEVFPSQEEAQTAAKSKATALARATGKATFNTRGDIWVQAGCFVLSRNIRPEADGLWSSTSITHHFKGDSYYYTTFQCEVPTVGRTEAAKAAQAGEVIPDPKARLSSPYAPNPNNIGLNEGDGPE</sequence>
<comment type="caution">
    <text evidence="2">The sequence shown here is derived from an EMBL/GenBank/DDBJ whole genome shotgun (WGS) entry which is preliminary data.</text>
</comment>
<dbReference type="SUPFAM" id="SSF69279">
    <property type="entry name" value="Phage tail proteins"/>
    <property type="match status" value="1"/>
</dbReference>
<dbReference type="Pfam" id="PF05954">
    <property type="entry name" value="Phage_GPD"/>
    <property type="match status" value="1"/>
</dbReference>
<evidence type="ECO:0000256" key="1">
    <source>
        <dbReference type="SAM" id="MobiDB-lite"/>
    </source>
</evidence>
<dbReference type="AlphaFoldDB" id="A0A165XHG8"/>
<name>A0A165XHG8_9HYPH</name>
<feature type="region of interest" description="Disordered" evidence="1">
    <location>
        <begin position="350"/>
        <end position="380"/>
    </location>
</feature>
<gene>
    <name evidence="2" type="ORF">PsAD2_03040</name>
</gene>
<organism evidence="2 3">
    <name type="scientific">Pseudovibrio axinellae</name>
    <dbReference type="NCBI Taxonomy" id="989403"/>
    <lineage>
        <taxon>Bacteria</taxon>
        <taxon>Pseudomonadati</taxon>
        <taxon>Pseudomonadota</taxon>
        <taxon>Alphaproteobacteria</taxon>
        <taxon>Hyphomicrobiales</taxon>
        <taxon>Stappiaceae</taxon>
        <taxon>Pseudovibrio</taxon>
    </lineage>
</organism>
<dbReference type="PATRIC" id="fig|989403.3.peg.3256"/>